<dbReference type="GO" id="GO:0050270">
    <property type="term" value="F:S-adenosylhomocysteine deaminase activity"/>
    <property type="evidence" value="ECO:0007669"/>
    <property type="project" value="UniProtKB-UniRule"/>
</dbReference>
<comment type="similarity">
    <text evidence="4">Belongs to the metallo-dependent hydrolases superfamily. MTA/SAH deaminase family.</text>
</comment>
<dbReference type="AlphaFoldDB" id="A0A939BSQ5"/>
<feature type="binding site" evidence="4">
    <location>
        <position position="215"/>
    </location>
    <ligand>
        <name>substrate</name>
    </ligand>
</feature>
<evidence type="ECO:0000256" key="2">
    <source>
        <dbReference type="ARBA" id="ARBA00022801"/>
    </source>
</evidence>
<comment type="caution">
    <text evidence="6">The sequence shown here is derived from an EMBL/GenBank/DDBJ whole genome shotgun (WGS) entry which is preliminary data.</text>
</comment>
<name>A0A939BSQ5_9BACL</name>
<proteinExistence type="inferred from homology"/>
<feature type="binding site" evidence="4">
    <location>
        <position position="93"/>
    </location>
    <ligand>
        <name>substrate</name>
    </ligand>
</feature>
<evidence type="ECO:0000256" key="3">
    <source>
        <dbReference type="ARBA" id="ARBA00022833"/>
    </source>
</evidence>
<evidence type="ECO:0000313" key="7">
    <source>
        <dbReference type="Proteomes" id="UP000717624"/>
    </source>
</evidence>
<dbReference type="SUPFAM" id="SSF51338">
    <property type="entry name" value="Composite domain of metallo-dependent hydrolases"/>
    <property type="match status" value="1"/>
</dbReference>
<keyword evidence="1 4" id="KW-0479">Metal-binding</keyword>
<keyword evidence="2 4" id="KW-0378">Hydrolase</keyword>
<dbReference type="Pfam" id="PF01979">
    <property type="entry name" value="Amidohydro_1"/>
    <property type="match status" value="1"/>
</dbReference>
<feature type="binding site" evidence="4">
    <location>
        <position position="66"/>
    </location>
    <ligand>
        <name>Zn(2+)</name>
        <dbReference type="ChEBI" id="CHEBI:29105"/>
    </ligand>
</feature>
<feature type="binding site" evidence="4">
    <location>
        <position position="185"/>
    </location>
    <ligand>
        <name>substrate</name>
    </ligand>
</feature>
<dbReference type="EMBL" id="JAFBEB010000001">
    <property type="protein sequence ID" value="MBM7588754.1"/>
    <property type="molecule type" value="Genomic_DNA"/>
</dbReference>
<dbReference type="Gene3D" id="2.30.40.10">
    <property type="entry name" value="Urease, subunit C, domain 1"/>
    <property type="match status" value="1"/>
</dbReference>
<dbReference type="SUPFAM" id="SSF51556">
    <property type="entry name" value="Metallo-dependent hydrolases"/>
    <property type="match status" value="1"/>
</dbReference>
<evidence type="ECO:0000256" key="1">
    <source>
        <dbReference type="ARBA" id="ARBA00022723"/>
    </source>
</evidence>
<dbReference type="InterPro" id="IPR011059">
    <property type="entry name" value="Metal-dep_hydrolase_composite"/>
</dbReference>
<sequence>MKTIITNATVITMNEQNEVILSGAVAFEGSKLVYVGPTPEDLSAYDEVIDGRHKYILPGLINTHGHAGMALLRGYADDLPLQQWLEDKMWPMEAQFTADHVKWGTHLSIVEMIRTGTTTFVDMYDHMGVVGQAVAETGMRARLCRGIIGLCSEAEQQAKLQDAVSFAKEWHLQADGRITVMMAPHAPYTCPPDFIRQLVDKAEELDLPMHIHMSETQFEVEQNVKDYGARPVAHLEKLGVFNRPTLVAHAVHLTDEEIDILANYQVRVSHNVISNLKLASGVAPVPKMLEKGIRVSLGTDSSASNNNLNLFEELKLAAILHKGVLNDPVAVPAEQALRMATRYGADGVFQSEQLGSLEVDKQADLIMLDANQAHFHPVQHPISHVVYAANGRDVTDTIVAGKFLMRNRELLTIDEEKAIYEANRLFDQLKR</sequence>
<feature type="binding site" evidence="4">
    <location>
        <position position="300"/>
    </location>
    <ligand>
        <name>substrate</name>
    </ligand>
</feature>
<feature type="binding site" evidence="4">
    <location>
        <position position="64"/>
    </location>
    <ligand>
        <name>Zn(2+)</name>
        <dbReference type="ChEBI" id="CHEBI:29105"/>
    </ligand>
</feature>
<comment type="caution">
    <text evidence="4">Lacks conserved residue(s) required for the propagation of feature annotation.</text>
</comment>
<dbReference type="Gene3D" id="3.20.20.140">
    <property type="entry name" value="Metal-dependent hydrolases"/>
    <property type="match status" value="1"/>
</dbReference>
<comment type="cofactor">
    <cofactor evidence="4">
        <name>Zn(2+)</name>
        <dbReference type="ChEBI" id="CHEBI:29105"/>
    </cofactor>
    <text evidence="4">Binds 1 zinc ion per subunit.</text>
</comment>
<dbReference type="GO" id="GO:0090614">
    <property type="term" value="F:5'-methylthioadenosine deaminase activity"/>
    <property type="evidence" value="ECO:0007669"/>
    <property type="project" value="UniProtKB-UniRule"/>
</dbReference>
<comment type="catalytic activity">
    <reaction evidence="4">
        <text>S-adenosyl-L-homocysteine + H2O + H(+) = S-inosyl-L-homocysteine + NH4(+)</text>
        <dbReference type="Rhea" id="RHEA:20716"/>
        <dbReference type="ChEBI" id="CHEBI:15377"/>
        <dbReference type="ChEBI" id="CHEBI:15378"/>
        <dbReference type="ChEBI" id="CHEBI:28938"/>
        <dbReference type="ChEBI" id="CHEBI:57856"/>
        <dbReference type="ChEBI" id="CHEBI:57985"/>
        <dbReference type="EC" id="3.5.4.28"/>
    </reaction>
</comment>
<evidence type="ECO:0000256" key="4">
    <source>
        <dbReference type="HAMAP-Rule" id="MF_01281"/>
    </source>
</evidence>
<dbReference type="EC" id="3.5.4.28" evidence="4"/>
<dbReference type="CDD" id="cd01298">
    <property type="entry name" value="ATZ_TRZ_like"/>
    <property type="match status" value="1"/>
</dbReference>
<feature type="binding site" evidence="4">
    <location>
        <position position="145"/>
    </location>
    <ligand>
        <name>substrate</name>
    </ligand>
</feature>
<feature type="domain" description="Amidohydrolase-related" evidence="5">
    <location>
        <begin position="55"/>
        <end position="403"/>
    </location>
</feature>
<accession>A0A939BSQ5</accession>
<dbReference type="EC" id="3.5.4.31" evidence="4"/>
<dbReference type="FunFam" id="3.20.20.140:FF:000014">
    <property type="entry name" value="5-methylthioadenosine/S-adenosylhomocysteine deaminase"/>
    <property type="match status" value="1"/>
</dbReference>
<evidence type="ECO:0000313" key="6">
    <source>
        <dbReference type="EMBL" id="MBM7588754.1"/>
    </source>
</evidence>
<evidence type="ECO:0000259" key="5">
    <source>
        <dbReference type="Pfam" id="PF01979"/>
    </source>
</evidence>
<keyword evidence="7" id="KW-1185">Reference proteome</keyword>
<comment type="catalytic activity">
    <reaction evidence="4">
        <text>S-methyl-5'-thioadenosine + H2O + H(+) = S-methyl-5'-thioinosine + NH4(+)</text>
        <dbReference type="Rhea" id="RHEA:25025"/>
        <dbReference type="ChEBI" id="CHEBI:15377"/>
        <dbReference type="ChEBI" id="CHEBI:15378"/>
        <dbReference type="ChEBI" id="CHEBI:17509"/>
        <dbReference type="ChEBI" id="CHEBI:28938"/>
        <dbReference type="ChEBI" id="CHEBI:48595"/>
        <dbReference type="EC" id="3.5.4.31"/>
    </reaction>
</comment>
<dbReference type="InterPro" id="IPR023512">
    <property type="entry name" value="Deaminase_MtaD/DadD"/>
</dbReference>
<comment type="function">
    <text evidence="4">Catalyzes the deamination of 5-methylthioadenosine and S-adenosyl-L-homocysteine into 5-methylthioinosine and S-inosyl-L-homocysteine, respectively. Is also able to deaminate adenosine.</text>
</comment>
<dbReference type="InterPro" id="IPR006680">
    <property type="entry name" value="Amidohydro-rel"/>
</dbReference>
<dbReference type="Proteomes" id="UP000717624">
    <property type="component" value="Unassembled WGS sequence"/>
</dbReference>
<protein>
    <recommendedName>
        <fullName evidence="4">5-methylthioadenosine/S-adenosylhomocysteine deaminase</fullName>
        <shortName evidence="4">MTA/SAH deaminase</shortName>
        <ecNumber evidence="4">3.5.4.28</ecNumber>
        <ecNumber evidence="4">3.5.4.31</ecNumber>
    </recommendedName>
</protein>
<dbReference type="PANTHER" id="PTHR43794:SF11">
    <property type="entry name" value="AMIDOHYDROLASE-RELATED DOMAIN-CONTAINING PROTEIN"/>
    <property type="match status" value="1"/>
</dbReference>
<gene>
    <name evidence="4" type="primary">mtaD</name>
    <name evidence="6" type="ORF">JOD01_000340</name>
</gene>
<dbReference type="HAMAP" id="MF_01281">
    <property type="entry name" value="MTA_SAH_deamin"/>
    <property type="match status" value="1"/>
</dbReference>
<organism evidence="6 7">
    <name type="scientific">Brevibacillus fulvus</name>
    <dbReference type="NCBI Taxonomy" id="1125967"/>
    <lineage>
        <taxon>Bacteria</taxon>
        <taxon>Bacillati</taxon>
        <taxon>Bacillota</taxon>
        <taxon>Bacilli</taxon>
        <taxon>Bacillales</taxon>
        <taxon>Paenibacillaceae</taxon>
        <taxon>Brevibacillus</taxon>
    </lineage>
</organism>
<keyword evidence="3 4" id="KW-0862">Zinc</keyword>
<feature type="binding site" evidence="4">
    <location>
        <position position="212"/>
    </location>
    <ligand>
        <name>Zn(2+)</name>
        <dbReference type="ChEBI" id="CHEBI:29105"/>
    </ligand>
</feature>
<dbReference type="PANTHER" id="PTHR43794">
    <property type="entry name" value="AMINOHYDROLASE SSNA-RELATED"/>
    <property type="match status" value="1"/>
</dbReference>
<dbReference type="GO" id="GO:0046872">
    <property type="term" value="F:metal ion binding"/>
    <property type="evidence" value="ECO:0007669"/>
    <property type="project" value="UniProtKB-KW"/>
</dbReference>
<feature type="binding site" evidence="4">
    <location>
        <position position="300"/>
    </location>
    <ligand>
        <name>Zn(2+)</name>
        <dbReference type="ChEBI" id="CHEBI:29105"/>
    </ligand>
</feature>
<dbReference type="InterPro" id="IPR032466">
    <property type="entry name" value="Metal_Hydrolase"/>
</dbReference>
<reference evidence="6" key="1">
    <citation type="submission" date="2021-01" db="EMBL/GenBank/DDBJ databases">
        <title>Genomic Encyclopedia of Type Strains, Phase IV (KMG-IV): sequencing the most valuable type-strain genomes for metagenomic binning, comparative biology and taxonomic classification.</title>
        <authorList>
            <person name="Goeker M."/>
        </authorList>
    </citation>
    <scope>NUCLEOTIDE SEQUENCE</scope>
    <source>
        <strain evidence="6">DSM 25523</strain>
    </source>
</reference>
<dbReference type="InterPro" id="IPR050287">
    <property type="entry name" value="MTA/SAH_deaminase"/>
</dbReference>